<dbReference type="GO" id="GO:0005975">
    <property type="term" value="P:carbohydrate metabolic process"/>
    <property type="evidence" value="ECO:0007669"/>
    <property type="project" value="InterPro"/>
</dbReference>
<dbReference type="CDD" id="cd03822">
    <property type="entry name" value="GT4_mannosyltransferase-like"/>
    <property type="match status" value="1"/>
</dbReference>
<evidence type="ECO:0000313" key="5">
    <source>
        <dbReference type="Proteomes" id="UP000052232"/>
    </source>
</evidence>
<feature type="region of interest" description="Disordered" evidence="1">
    <location>
        <begin position="777"/>
        <end position="801"/>
    </location>
</feature>
<dbReference type="SUPFAM" id="SSF48208">
    <property type="entry name" value="Six-hairpin glycosidases"/>
    <property type="match status" value="1"/>
</dbReference>
<dbReference type="AlphaFoldDB" id="A0A0J7XKX0"/>
<dbReference type="RefSeq" id="WP_024018499.1">
    <property type="nucleotide sequence ID" value="NZ_KQ130437.1"/>
</dbReference>
<dbReference type="EMBL" id="JACT01000006">
    <property type="protein sequence ID" value="KMS52319.1"/>
    <property type="molecule type" value="Genomic_DNA"/>
</dbReference>
<name>A0A0J7XKX0_9SPHN</name>
<dbReference type="STRING" id="1420583.V473_20930"/>
<accession>A0A0J7XKX0</accession>
<feature type="domain" description="Glycosyl transferase family 1" evidence="2">
    <location>
        <begin position="196"/>
        <end position="365"/>
    </location>
</feature>
<sequence>MNHSVIIPPLKRIAVVGTCIPRQCGIATFTNDLQQALKNCDSDLSSMTIALTDDANTYAYPPDVALEIQQASPASYAVAADFLNVSNVDLVSLQHEFGIFGGEAGEFILGLLSGLNAPIVTTLHTVLANPNPAQRRVMDGIIKHSSRLVVMADKGRRILQDVYDVPTEHIAVIPHGVPDRAFIDPAMAKHKLGLADRTLLMTFGLLGPGKGIETAIRAVPALVRDHPNLLYMIVGATHPNLVRDEGERYRDSLVALATELGVIENICFVDRYLSLDELLDHLAACDIYLSPYPNEAQIVSGTLAYAVALGKAVVSTPFWYAQELLADHCGVLVPFSEPDALGAAVARLIVDGASRSEIRTRAYERGRAMIWSSVAKQYLKVFSDVRFERRSGASRAIRPVNDEAWNRALPPINTDHLAALTDMVGVTQHTKFAVPDRRHGYCLDDNARALLLLSELSTLRSLTPHEEQLALTYAAFVEHAWSPKDNRVHNFMGFDRTWLDDAGADDAHGRTVWALGAVAMRKDDRFLDGWAAARLLEMAPALVALTTPRAWAYGLLGISKLLRRFPGHRNLEQLRGELSNRLFQRWSDAAAPDWIWFEDRLGYDNARLCEALIESGHDTGNESHLDAGLDTLRWLMTLQTAEAGHFRPIGTETFGSDRRRPQPFDQQPLEACAAVSACLTAARVTSDVRWKREARRAFNWFLGANDLGIPVVDVERGACFDGLHPDRRNANQGAESTLAYLSALTAILSTAEQDSSSSRAARVVELCAAGTKPLRRVPNGVRTGLPEDRPEAQLSCGCPNP</sequence>
<dbReference type="PANTHER" id="PTHR12526:SF572">
    <property type="entry name" value="BLL5144 PROTEIN"/>
    <property type="match status" value="1"/>
</dbReference>
<dbReference type="SUPFAM" id="SSF53756">
    <property type="entry name" value="UDP-Glycosyltransferase/glycogen phosphorylase"/>
    <property type="match status" value="1"/>
</dbReference>
<evidence type="ECO:0000259" key="2">
    <source>
        <dbReference type="Pfam" id="PF00534"/>
    </source>
</evidence>
<organism evidence="4 5">
    <name type="scientific">Sphingobium cupriresistens LL01</name>
    <dbReference type="NCBI Taxonomy" id="1420583"/>
    <lineage>
        <taxon>Bacteria</taxon>
        <taxon>Pseudomonadati</taxon>
        <taxon>Pseudomonadota</taxon>
        <taxon>Alphaproteobacteria</taxon>
        <taxon>Sphingomonadales</taxon>
        <taxon>Sphingomonadaceae</taxon>
        <taxon>Sphingobium</taxon>
    </lineage>
</organism>
<proteinExistence type="predicted"/>
<dbReference type="PANTHER" id="PTHR12526">
    <property type="entry name" value="GLYCOSYLTRANSFERASE"/>
    <property type="match status" value="1"/>
</dbReference>
<dbReference type="InterPro" id="IPR028098">
    <property type="entry name" value="Glyco_trans_4-like_N"/>
</dbReference>
<keyword evidence="4" id="KW-0808">Transferase</keyword>
<dbReference type="Pfam" id="PF00534">
    <property type="entry name" value="Glycos_transf_1"/>
    <property type="match status" value="1"/>
</dbReference>
<reference evidence="4 5" key="1">
    <citation type="journal article" date="2015" name="G3 (Bethesda)">
        <title>Insights into Ongoing Evolution of the Hexachlorocyclohexane Catabolic Pathway from Comparative Genomics of Ten Sphingomonadaceae Strains.</title>
        <authorList>
            <person name="Pearce S.L."/>
            <person name="Oakeshott J.G."/>
            <person name="Pandey G."/>
        </authorList>
    </citation>
    <scope>NUCLEOTIDE SEQUENCE [LARGE SCALE GENOMIC DNA]</scope>
    <source>
        <strain evidence="4 5">LL01</strain>
    </source>
</reference>
<evidence type="ECO:0000256" key="1">
    <source>
        <dbReference type="SAM" id="MobiDB-lite"/>
    </source>
</evidence>
<dbReference type="Gene3D" id="3.40.50.2000">
    <property type="entry name" value="Glycogen Phosphorylase B"/>
    <property type="match status" value="2"/>
</dbReference>
<comment type="caution">
    <text evidence="4">The sequence shown here is derived from an EMBL/GenBank/DDBJ whole genome shotgun (WGS) entry which is preliminary data.</text>
</comment>
<dbReference type="GO" id="GO:0016757">
    <property type="term" value="F:glycosyltransferase activity"/>
    <property type="evidence" value="ECO:0007669"/>
    <property type="project" value="InterPro"/>
</dbReference>
<evidence type="ECO:0000313" key="4">
    <source>
        <dbReference type="EMBL" id="KMS52319.1"/>
    </source>
</evidence>
<evidence type="ECO:0000259" key="3">
    <source>
        <dbReference type="Pfam" id="PF13439"/>
    </source>
</evidence>
<gene>
    <name evidence="4" type="ORF">V473_20930</name>
</gene>
<dbReference type="Proteomes" id="UP000052232">
    <property type="component" value="Unassembled WGS sequence"/>
</dbReference>
<feature type="domain" description="Glycosyltransferase subfamily 4-like N-terminal" evidence="3">
    <location>
        <begin position="108"/>
        <end position="178"/>
    </location>
</feature>
<dbReference type="InterPro" id="IPR001296">
    <property type="entry name" value="Glyco_trans_1"/>
</dbReference>
<dbReference type="InterPro" id="IPR008928">
    <property type="entry name" value="6-hairpin_glycosidase_sf"/>
</dbReference>
<dbReference type="PATRIC" id="fig|1420583.3.peg.3997"/>
<protein>
    <submittedName>
        <fullName evidence="4">Glycosyl transferase family 1</fullName>
    </submittedName>
</protein>
<keyword evidence="5" id="KW-1185">Reference proteome</keyword>
<dbReference type="Pfam" id="PF13439">
    <property type="entry name" value="Glyco_transf_4"/>
    <property type="match status" value="1"/>
</dbReference>